<dbReference type="AlphaFoldDB" id="A0A4R3I4X6"/>
<feature type="transmembrane region" description="Helical" evidence="15">
    <location>
        <begin position="7"/>
        <end position="24"/>
    </location>
</feature>
<keyword evidence="21" id="KW-1185">Reference proteome</keyword>
<dbReference type="InterPro" id="IPR007863">
    <property type="entry name" value="Peptidase_M16_C"/>
</dbReference>
<evidence type="ECO:0000256" key="7">
    <source>
        <dbReference type="ARBA" id="ARBA00022723"/>
    </source>
</evidence>
<comment type="cofactor">
    <cofactor evidence="1">
        <name>Zn(2+)</name>
        <dbReference type="ChEBI" id="CHEBI:29105"/>
    </cofactor>
</comment>
<dbReference type="InterPro" id="IPR011249">
    <property type="entry name" value="Metalloenz_LuxS/M16"/>
</dbReference>
<dbReference type="Proteomes" id="UP000295793">
    <property type="component" value="Unassembled WGS sequence"/>
</dbReference>
<dbReference type="PROSITE" id="PS00143">
    <property type="entry name" value="INSULINASE"/>
    <property type="match status" value="1"/>
</dbReference>
<dbReference type="PANTHER" id="PTHR43690:SF18">
    <property type="entry name" value="INSULIN-DEGRADING ENZYME-RELATED"/>
    <property type="match status" value="1"/>
</dbReference>
<dbReference type="FunFam" id="3.30.830.10:FF:000005">
    <property type="entry name" value="nardilysin isoform X1"/>
    <property type="match status" value="1"/>
</dbReference>
<dbReference type="OrthoDB" id="9811314at2"/>
<keyword evidence="6" id="KW-0645">Protease</keyword>
<keyword evidence="10" id="KW-0482">Metalloprotease</keyword>
<dbReference type="InterPro" id="IPR032632">
    <property type="entry name" value="Peptidase_M16_M"/>
</dbReference>
<dbReference type="EC" id="3.4.24.55" evidence="4"/>
<dbReference type="InterPro" id="IPR011765">
    <property type="entry name" value="Pept_M16_N"/>
</dbReference>
<keyword evidence="8" id="KW-0378">Hydrolase</keyword>
<dbReference type="Gene3D" id="3.30.830.10">
    <property type="entry name" value="Metalloenzyme, LuxS/M16 peptidase-like"/>
    <property type="match status" value="4"/>
</dbReference>
<evidence type="ECO:0000259" key="17">
    <source>
        <dbReference type="Pfam" id="PF05193"/>
    </source>
</evidence>
<comment type="caution">
    <text evidence="20">The sequence shown here is derived from an EMBL/GenBank/DDBJ whole genome shotgun (WGS) entry which is preliminary data.</text>
</comment>
<dbReference type="GO" id="GO:0006508">
    <property type="term" value="P:proteolysis"/>
    <property type="evidence" value="ECO:0007669"/>
    <property type="project" value="UniProtKB-KW"/>
</dbReference>
<dbReference type="EMBL" id="SLZR01000008">
    <property type="protein sequence ID" value="TCS40681.1"/>
    <property type="molecule type" value="Genomic_DNA"/>
</dbReference>
<evidence type="ECO:0000256" key="3">
    <source>
        <dbReference type="ARBA" id="ARBA00007261"/>
    </source>
</evidence>
<evidence type="ECO:0000313" key="20">
    <source>
        <dbReference type="EMBL" id="TCS40681.1"/>
    </source>
</evidence>
<evidence type="ECO:0000256" key="5">
    <source>
        <dbReference type="ARBA" id="ARBA00017565"/>
    </source>
</evidence>
<name>A0A4R3I4X6_9GAMM</name>
<proteinExistence type="inferred from homology"/>
<gene>
    <name evidence="20" type="ORF">BCF53_10837</name>
</gene>
<evidence type="ECO:0000256" key="15">
    <source>
        <dbReference type="SAM" id="Phobius"/>
    </source>
</evidence>
<dbReference type="GO" id="GO:0005737">
    <property type="term" value="C:cytoplasm"/>
    <property type="evidence" value="ECO:0007669"/>
    <property type="project" value="UniProtKB-ARBA"/>
</dbReference>
<evidence type="ECO:0000256" key="4">
    <source>
        <dbReference type="ARBA" id="ARBA00012449"/>
    </source>
</evidence>
<evidence type="ECO:0000256" key="11">
    <source>
        <dbReference type="ARBA" id="ARBA00029597"/>
    </source>
</evidence>
<feature type="domain" description="Peptidase M16 middle/third" evidence="18">
    <location>
        <begin position="400"/>
        <end position="682"/>
    </location>
</feature>
<evidence type="ECO:0000313" key="21">
    <source>
        <dbReference type="Proteomes" id="UP000295793"/>
    </source>
</evidence>
<evidence type="ECO:0000259" key="19">
    <source>
        <dbReference type="Pfam" id="PF22456"/>
    </source>
</evidence>
<evidence type="ECO:0000256" key="10">
    <source>
        <dbReference type="ARBA" id="ARBA00023049"/>
    </source>
</evidence>
<evidence type="ECO:0000259" key="16">
    <source>
        <dbReference type="Pfam" id="PF00675"/>
    </source>
</evidence>
<evidence type="ECO:0000256" key="9">
    <source>
        <dbReference type="ARBA" id="ARBA00022833"/>
    </source>
</evidence>
<dbReference type="RefSeq" id="WP_132701659.1">
    <property type="nucleotide sequence ID" value="NZ_SLZR01000008.1"/>
</dbReference>
<evidence type="ECO:0000256" key="12">
    <source>
        <dbReference type="ARBA" id="ARBA00031184"/>
    </source>
</evidence>
<dbReference type="Pfam" id="PF05193">
    <property type="entry name" value="Peptidase_M16_C"/>
    <property type="match status" value="1"/>
</dbReference>
<feature type="domain" description="Peptidase M16 N-terminal" evidence="16">
    <location>
        <begin position="58"/>
        <end position="201"/>
    </location>
</feature>
<sequence>MKHGKAIAVFTGFVILIVAGVLYWQHYAPQQATNPSNIEISDYETRVFKSLTLKNGLKVILVSDPASDKAAAAMNVFSGSWANPPEVPGLAHFLEHMLFLGTEKYPAADEYSNFMQTNGGSDNAYTSAENTLYYFNINAGQYQEALDRFSQFFIAPLFDSDFTQREINAVHSEYTASLQHDGRRIEDAVRELTSQNHPASRLAIGNLDTLHVDDLQQQLQAFFRQHYVASNMALAVYGPQSIETLEQWAEDYFNGIRDAESNTVSYSQPQFEPASLPQLVEVKPRREMRQLQLRFPLTADTPMLASNPTGYVASLIGQRSTGSLYSVLKEKGWLEGLYVDDGGLTHSSTTFNVTLALTPEGMEHWQTVTEMLFSEIELIRQQGVQQWYYDEQQQINEIAFQFAEKVSADATAQSLAERLQYLEPQKLLSGLYRLPGFNPLEVETVLNQLKPDNALVILTYPEAETNKTSQYYRTGYSAGPLTGNRVAAWRNAALNSELKLPEANPFIPAELTVQPLEQPASELYKNTPHIITQDDHKTVWFEQDDEFQTPKVDIHLLLESQYTNASAANMAAVNLYLTLVNNGLQEIRYQAGVAGSGYGIGLAENGVQVRLYGYQEKLGLLMDALIVELTSHEIDPVRFQLEKEEYLRALKNRSEDPVLNQMIRTLNNWLVSSSFTTEALIAAVDKLEVKDLVAARSELFDNAYLTMLLHGNLTKAQATQLAERVDAVIPQQGSESKRRTMAKLPQKTFLDTVSIDHSDSAFLQFYQGDNSSLRERALYSLLAETINAPYFAELRTEEQLGYIVMARAYALDGLPGVIFYVQSPNTDAALLQLYSNRFLSRYTHQLASMNEQQFLKYKQGLMTTLTQPDKNLYELSSRYWDNIIEGNKHFNTRVRLSHEIEKISLDGFRRFFDNEINGDLARSVSMHQVSTDMKDDYTEHAVNLVGLYPLNEPKEWPEDITWITPAFNNITD</sequence>
<feature type="domain" description="Coenzyme PQQ synthesis protein F-like C-terminal lobe" evidence="19">
    <location>
        <begin position="781"/>
        <end position="880"/>
    </location>
</feature>
<dbReference type="SUPFAM" id="SSF63411">
    <property type="entry name" value="LuxS/MPP-like metallohydrolase"/>
    <property type="match status" value="4"/>
</dbReference>
<dbReference type="InterPro" id="IPR001431">
    <property type="entry name" value="Pept_M16_Zn_BS"/>
</dbReference>
<comment type="function">
    <text evidence="2">Endopeptidase that degrades small peptides of less than 7 kDa, such as glucagon and insulin.</text>
</comment>
<comment type="similarity">
    <text evidence="3 14">Belongs to the peptidase M16 family.</text>
</comment>
<dbReference type="GO" id="GO:0046872">
    <property type="term" value="F:metal ion binding"/>
    <property type="evidence" value="ECO:0007669"/>
    <property type="project" value="UniProtKB-KW"/>
</dbReference>
<dbReference type="PANTHER" id="PTHR43690">
    <property type="entry name" value="NARDILYSIN"/>
    <property type="match status" value="1"/>
</dbReference>
<evidence type="ECO:0000256" key="14">
    <source>
        <dbReference type="RuleBase" id="RU004447"/>
    </source>
</evidence>
<feature type="domain" description="Peptidase M16 C-terminal" evidence="17">
    <location>
        <begin position="217"/>
        <end position="394"/>
    </location>
</feature>
<protein>
    <recommendedName>
        <fullName evidence="5">Protease 3</fullName>
        <ecNumber evidence="4">3.4.24.55</ecNumber>
    </recommendedName>
    <alternativeName>
        <fullName evidence="13">Pitrilysin</fullName>
    </alternativeName>
    <alternativeName>
        <fullName evidence="12">Protease III</fullName>
    </alternativeName>
    <alternativeName>
        <fullName evidence="11">Protease pi</fullName>
    </alternativeName>
</protein>
<dbReference type="FunFam" id="3.30.830.10:FF:000012">
    <property type="entry name" value="Protease 3"/>
    <property type="match status" value="1"/>
</dbReference>
<accession>A0A4R3I4X6</accession>
<evidence type="ECO:0000256" key="2">
    <source>
        <dbReference type="ARBA" id="ARBA00002184"/>
    </source>
</evidence>
<dbReference type="Pfam" id="PF16187">
    <property type="entry name" value="Peptidase_M16_M"/>
    <property type="match status" value="1"/>
</dbReference>
<evidence type="ECO:0000256" key="8">
    <source>
        <dbReference type="ARBA" id="ARBA00022801"/>
    </source>
</evidence>
<evidence type="ECO:0000256" key="13">
    <source>
        <dbReference type="ARBA" id="ARBA00033450"/>
    </source>
</evidence>
<keyword evidence="15" id="KW-1133">Transmembrane helix</keyword>
<dbReference type="InterPro" id="IPR050626">
    <property type="entry name" value="Peptidase_M16"/>
</dbReference>
<dbReference type="Pfam" id="PF00675">
    <property type="entry name" value="Peptidase_M16"/>
    <property type="match status" value="1"/>
</dbReference>
<evidence type="ECO:0000256" key="6">
    <source>
        <dbReference type="ARBA" id="ARBA00022670"/>
    </source>
</evidence>
<keyword evidence="7" id="KW-0479">Metal-binding</keyword>
<evidence type="ECO:0000259" key="18">
    <source>
        <dbReference type="Pfam" id="PF16187"/>
    </source>
</evidence>
<reference evidence="20 21" key="1">
    <citation type="submission" date="2019-03" db="EMBL/GenBank/DDBJ databases">
        <title>Genomic Encyclopedia of Archaeal and Bacterial Type Strains, Phase II (KMG-II): from individual species to whole genera.</title>
        <authorList>
            <person name="Goeker M."/>
        </authorList>
    </citation>
    <scope>NUCLEOTIDE SEQUENCE [LARGE SCALE GENOMIC DNA]</scope>
    <source>
        <strain evidence="20 21">DSM 15388</strain>
    </source>
</reference>
<dbReference type="Pfam" id="PF22456">
    <property type="entry name" value="PqqF-like_C_4"/>
    <property type="match status" value="1"/>
</dbReference>
<keyword evidence="15" id="KW-0812">Transmembrane</keyword>
<dbReference type="GO" id="GO:0004222">
    <property type="term" value="F:metalloendopeptidase activity"/>
    <property type="evidence" value="ECO:0007669"/>
    <property type="project" value="UniProtKB-EC"/>
</dbReference>
<dbReference type="InterPro" id="IPR054734">
    <property type="entry name" value="PqqF-like_C_4"/>
</dbReference>
<keyword evidence="9" id="KW-0862">Zinc</keyword>
<keyword evidence="15" id="KW-0472">Membrane</keyword>
<evidence type="ECO:0000256" key="1">
    <source>
        <dbReference type="ARBA" id="ARBA00001947"/>
    </source>
</evidence>
<organism evidence="20 21">
    <name type="scientific">Reinekea marinisedimentorum</name>
    <dbReference type="NCBI Taxonomy" id="230495"/>
    <lineage>
        <taxon>Bacteria</taxon>
        <taxon>Pseudomonadati</taxon>
        <taxon>Pseudomonadota</taxon>
        <taxon>Gammaproteobacteria</taxon>
        <taxon>Oceanospirillales</taxon>
        <taxon>Saccharospirillaceae</taxon>
        <taxon>Reinekea</taxon>
    </lineage>
</organism>